<protein>
    <submittedName>
        <fullName evidence="2">Integral membrane protein 2</fullName>
    </submittedName>
</protein>
<organism evidence="1 2">
    <name type="scientific">Panagrolaimus sp. JU765</name>
    <dbReference type="NCBI Taxonomy" id="591449"/>
    <lineage>
        <taxon>Eukaryota</taxon>
        <taxon>Metazoa</taxon>
        <taxon>Ecdysozoa</taxon>
        <taxon>Nematoda</taxon>
        <taxon>Chromadorea</taxon>
        <taxon>Rhabditida</taxon>
        <taxon>Tylenchina</taxon>
        <taxon>Panagrolaimomorpha</taxon>
        <taxon>Panagrolaimoidea</taxon>
        <taxon>Panagrolaimidae</taxon>
        <taxon>Panagrolaimus</taxon>
    </lineage>
</organism>
<dbReference type="Proteomes" id="UP000887576">
    <property type="component" value="Unplaced"/>
</dbReference>
<reference evidence="2" key="1">
    <citation type="submission" date="2022-11" db="UniProtKB">
        <authorList>
            <consortium name="WormBaseParasite"/>
        </authorList>
    </citation>
    <scope>IDENTIFICATION</scope>
</reference>
<dbReference type="WBParaSite" id="JU765_v2.g2675.t1">
    <property type="protein sequence ID" value="JU765_v2.g2675.t1"/>
    <property type="gene ID" value="JU765_v2.g2675"/>
</dbReference>
<name>A0AC34R1Z5_9BILA</name>
<evidence type="ECO:0000313" key="2">
    <source>
        <dbReference type="WBParaSite" id="JU765_v2.g2675.t1"/>
    </source>
</evidence>
<sequence>MDDESKTASPKPSAPNTQILNAEVSPPQSPSALAEKNAAADSTNPILASPPMLRVSPPPSYTSGSFRRCDNKQPSTCVYCGNAGGAKTAYWERRMPTDRAAQSVRAMSLLGFALLFFVMFALIIYGNQHLFRQKPFSGWCGTSFVDQGKPKQFAQEMEIDPEELYEKIQVPKFEMNRPAVFVHDFRKNVTAIVDVLGDRCFLKPLDRSVVVPPKNFIDLLQKMESGYYAQNPRVIHETFRVGNRLDPEDLLDLGSVMVSRHCNNKAVFQLVPVIRNPVDSPYFVRDKRSGSGSRIPGTRQLRETKSAELQFSVLNGDSVGIERIIF</sequence>
<evidence type="ECO:0000313" key="1">
    <source>
        <dbReference type="Proteomes" id="UP000887576"/>
    </source>
</evidence>
<proteinExistence type="predicted"/>
<accession>A0AC34R1Z5</accession>